<comment type="caution">
    <text evidence="2">The sequence shown here is derived from an EMBL/GenBank/DDBJ whole genome shotgun (WGS) entry which is preliminary data.</text>
</comment>
<organism evidence="2">
    <name type="scientific">Lyngbya confervoides BDU141951</name>
    <dbReference type="NCBI Taxonomy" id="1574623"/>
    <lineage>
        <taxon>Bacteria</taxon>
        <taxon>Bacillati</taxon>
        <taxon>Cyanobacteriota</taxon>
        <taxon>Cyanophyceae</taxon>
        <taxon>Oscillatoriophycideae</taxon>
        <taxon>Oscillatoriales</taxon>
        <taxon>Microcoleaceae</taxon>
        <taxon>Lyngbya</taxon>
    </lineage>
</organism>
<dbReference type="Pfam" id="PF06527">
    <property type="entry name" value="TniQ"/>
    <property type="match status" value="1"/>
</dbReference>
<accession>A0A0C1YAJ7</accession>
<proteinExistence type="predicted"/>
<feature type="domain" description="TniQ" evidence="1">
    <location>
        <begin position="13"/>
        <end position="126"/>
    </location>
</feature>
<reference evidence="2" key="3">
    <citation type="submission" date="2020-02" db="EMBL/GenBank/DDBJ databases">
        <authorList>
            <person name="Sarangi A.N."/>
            <person name="Ghosh S."/>
            <person name="Mukherjee M."/>
            <person name="Tripathy S."/>
        </authorList>
    </citation>
    <scope>NUCLEOTIDE SEQUENCE</scope>
    <source>
        <strain evidence="2">BDU141951</strain>
    </source>
</reference>
<dbReference type="InterPro" id="IPR009492">
    <property type="entry name" value="TniQ"/>
</dbReference>
<sequence length="165" mass="18953">MVIPQIPAWVFPVEPSPGESLSHFLGRFCRENHTTLNQLGEKTGLGAVLGRWEKFRFIPQPSDAQLAALAKLVRLEVDQIKQMLPQETMQNRVIRLCAACYAEEPYHRIEWQYKLANRCDRHHLLLLLECPNCKAKLPMPSKWANGTCKRCLTPFEQMADLQKGI</sequence>
<evidence type="ECO:0000259" key="1">
    <source>
        <dbReference type="Pfam" id="PF06527"/>
    </source>
</evidence>
<evidence type="ECO:0000313" key="2">
    <source>
        <dbReference type="EMBL" id="NEV69735.1"/>
    </source>
</evidence>
<protein>
    <submittedName>
        <fullName evidence="2">TniQ family protein</fullName>
    </submittedName>
</protein>
<reference evidence="2" key="1">
    <citation type="submission" date="2014-11" db="EMBL/GenBank/DDBJ databases">
        <authorList>
            <person name="Malar M.C."/>
            <person name="Sen D."/>
            <person name="Tripathy S."/>
        </authorList>
    </citation>
    <scope>NUCLEOTIDE SEQUENCE</scope>
    <source>
        <strain evidence="2">BDU141951</strain>
    </source>
</reference>
<dbReference type="AlphaFoldDB" id="A0A0C1YAJ7"/>
<name>A0A0C1YAJ7_9CYAN</name>
<reference evidence="2" key="2">
    <citation type="journal article" date="2015" name="Genome Announc.">
        <title>Draft Genome Sequence of Filamentous Marine Cyanobacterium Lyngbya confervoides Strain BDU141951.</title>
        <authorList>
            <person name="Chandrababunaidu M.M."/>
            <person name="Sen D."/>
            <person name="Tripathy S."/>
        </authorList>
    </citation>
    <scope>NUCLEOTIDE SEQUENCE</scope>
    <source>
        <strain evidence="2">BDU141951</strain>
    </source>
</reference>
<gene>
    <name evidence="2" type="ORF">QQ91_021800</name>
</gene>
<dbReference type="EMBL" id="JTHE02000003">
    <property type="protein sequence ID" value="NEV69735.1"/>
    <property type="molecule type" value="Genomic_DNA"/>
</dbReference>